<evidence type="ECO:0000313" key="1">
    <source>
        <dbReference type="EMBL" id="RUO61160.1"/>
    </source>
</evidence>
<organism evidence="1 2">
    <name type="scientific">Pseudidiomarina marina</name>
    <dbReference type="NCBI Taxonomy" id="502366"/>
    <lineage>
        <taxon>Bacteria</taxon>
        <taxon>Pseudomonadati</taxon>
        <taxon>Pseudomonadota</taxon>
        <taxon>Gammaproteobacteria</taxon>
        <taxon>Alteromonadales</taxon>
        <taxon>Idiomarinaceae</taxon>
        <taxon>Pseudidiomarina</taxon>
    </lineage>
</organism>
<keyword evidence="2" id="KW-1185">Reference proteome</keyword>
<dbReference type="RefSeq" id="WP_126758788.1">
    <property type="nucleotide sequence ID" value="NZ_PIPZ01000001.1"/>
</dbReference>
<gene>
    <name evidence="1" type="ORF">CWI76_02515</name>
</gene>
<name>A0A432YJP1_9GAMM</name>
<dbReference type="EMBL" id="PIPZ01000001">
    <property type="protein sequence ID" value="RUO61160.1"/>
    <property type="molecule type" value="Genomic_DNA"/>
</dbReference>
<sequence>MIDTAALDHPKSAVLVVRHWPSEKWLAQWLSPNATLILSEQALIDVINDPSLIERLSITPYALHSELKLLGVDELPASIIQLGDARWVELSLDASTYMVWDNPQS</sequence>
<dbReference type="InterPro" id="IPR027396">
    <property type="entry name" value="DsrEFH-like"/>
</dbReference>
<dbReference type="SUPFAM" id="SSF75169">
    <property type="entry name" value="DsrEFH-like"/>
    <property type="match status" value="1"/>
</dbReference>
<dbReference type="Proteomes" id="UP000288127">
    <property type="component" value="Unassembled WGS sequence"/>
</dbReference>
<evidence type="ECO:0000313" key="2">
    <source>
        <dbReference type="Proteomes" id="UP000288127"/>
    </source>
</evidence>
<protein>
    <submittedName>
        <fullName evidence="1">Uncharacterized protein</fullName>
    </submittedName>
</protein>
<dbReference type="AlphaFoldDB" id="A0A432YJP1"/>
<proteinExistence type="predicted"/>
<comment type="caution">
    <text evidence="1">The sequence shown here is derived from an EMBL/GenBank/DDBJ whole genome shotgun (WGS) entry which is preliminary data.</text>
</comment>
<reference evidence="2" key="1">
    <citation type="journal article" date="2018" name="Front. Microbiol.">
        <title>Genome-Based Analysis Reveals the Taxonomy and Diversity of the Family Idiomarinaceae.</title>
        <authorList>
            <person name="Liu Y."/>
            <person name="Lai Q."/>
            <person name="Shao Z."/>
        </authorList>
    </citation>
    <scope>NUCLEOTIDE SEQUENCE [LARGE SCALE GENOMIC DNA]</scope>
    <source>
        <strain evidence="2">PIM1</strain>
    </source>
</reference>
<accession>A0A432YJP1</accession>
<dbReference type="Gene3D" id="3.40.1260.10">
    <property type="entry name" value="DsrEFH-like"/>
    <property type="match status" value="1"/>
</dbReference>
<dbReference type="OrthoDB" id="6240905at2"/>